<organism evidence="1">
    <name type="scientific">Myoviridae sp. ct4tH12</name>
    <dbReference type="NCBI Taxonomy" id="2825031"/>
    <lineage>
        <taxon>Viruses</taxon>
        <taxon>Duplodnaviria</taxon>
        <taxon>Heunggongvirae</taxon>
        <taxon>Uroviricota</taxon>
        <taxon>Caudoviricetes</taxon>
    </lineage>
</organism>
<name>A0A8S5PZ27_9CAUD</name>
<reference evidence="1" key="1">
    <citation type="journal article" date="2021" name="Proc. Natl. Acad. Sci. U.S.A.">
        <title>A Catalog of Tens of Thousands of Viruses from Human Metagenomes Reveals Hidden Associations with Chronic Diseases.</title>
        <authorList>
            <person name="Tisza M.J."/>
            <person name="Buck C.B."/>
        </authorList>
    </citation>
    <scope>NUCLEOTIDE SEQUENCE</scope>
    <source>
        <strain evidence="1">Ct4tH12</strain>
    </source>
</reference>
<dbReference type="EMBL" id="BK015534">
    <property type="protein sequence ID" value="DAE11556.1"/>
    <property type="molecule type" value="Genomic_DNA"/>
</dbReference>
<sequence length="97" mass="11745">MKNPALQRKNLYNKNEVEYSHKMAIYQGMAMVFVALEWHYGWREKRLQRLFDNVQSIAEIPPIFRKSPDILEQMQHFKQDYQIDFTKIKLQVKGKVE</sequence>
<protein>
    <submittedName>
        <fullName evidence="1">Uncharacterized protein</fullName>
    </submittedName>
</protein>
<accession>A0A8S5PZ27</accession>
<proteinExistence type="predicted"/>
<evidence type="ECO:0000313" key="1">
    <source>
        <dbReference type="EMBL" id="DAE11556.1"/>
    </source>
</evidence>